<keyword evidence="9" id="KW-0119">Carbohydrate metabolism</keyword>
<feature type="domain" description="Malectin" evidence="13">
    <location>
        <begin position="21"/>
        <end position="182"/>
    </location>
</feature>
<protein>
    <submittedName>
        <fullName evidence="14">CSON006290 protein</fullName>
    </submittedName>
</protein>
<evidence type="ECO:0000313" key="14">
    <source>
        <dbReference type="EMBL" id="SSX13911.1"/>
    </source>
</evidence>
<evidence type="ECO:0000313" key="15">
    <source>
        <dbReference type="EMBL" id="SSX33330.1"/>
    </source>
</evidence>
<keyword evidence="7 11" id="KW-0472">Membrane</keyword>
<dbReference type="EMBL" id="UFQT01002377">
    <property type="protein sequence ID" value="SSX33330.1"/>
    <property type="molecule type" value="Genomic_DNA"/>
</dbReference>
<evidence type="ECO:0000256" key="11">
    <source>
        <dbReference type="SAM" id="Phobius"/>
    </source>
</evidence>
<evidence type="ECO:0000256" key="5">
    <source>
        <dbReference type="ARBA" id="ARBA00022824"/>
    </source>
</evidence>
<dbReference type="GO" id="GO:0005789">
    <property type="term" value="C:endoplasmic reticulum membrane"/>
    <property type="evidence" value="ECO:0007669"/>
    <property type="project" value="UniProtKB-SubCell"/>
</dbReference>
<dbReference type="OMA" id="PNPYSMD"/>
<evidence type="ECO:0000256" key="2">
    <source>
        <dbReference type="ARBA" id="ARBA00009141"/>
    </source>
</evidence>
<comment type="subcellular location">
    <subcellularLocation>
        <location evidence="1">Endoplasmic reticulum membrane</location>
        <topology evidence="1">Single-pass type I membrane protein</topology>
    </subcellularLocation>
</comment>
<sequence length="278" mass="30925">MIFLLVFLNVLFVLSTDAYKVIYAINAGGDEHQSSDGILYQKDPLTVGTASDYGKNLLMIGRVQEEDEILYQTERYHTSTFGYDLPASTDGDYVLILKFCEVYFNAPNQKVFDVILNGDHTVVSDLDIFSLVGRGTAHDEYVYFSISRGKLYFKEEESDIRGGKIRIEFIKGYRDNPKINAIALIKGDVENVPKLPPLNTESSTESFVDSAGSDEVVTEKSASASSSSSKEQTSQQKVRKTSGPKQPNPYTLDESSMMLPIFVALGLFIPLLFCLCKL</sequence>
<accession>A0A336LAH7</accession>
<dbReference type="VEuPathDB" id="VectorBase:CSON006290"/>
<name>A0A336LAH7_CULSO</name>
<evidence type="ECO:0000256" key="9">
    <source>
        <dbReference type="ARBA" id="ARBA00023277"/>
    </source>
</evidence>
<dbReference type="InterPro" id="IPR039155">
    <property type="entry name" value="MLEC"/>
</dbReference>
<feature type="compositionally biased region" description="Low complexity" evidence="10">
    <location>
        <begin position="219"/>
        <end position="236"/>
    </location>
</feature>
<dbReference type="PANTHER" id="PTHR13460">
    <property type="match status" value="1"/>
</dbReference>
<dbReference type="EMBL" id="UFQS01002377">
    <property type="protein sequence ID" value="SSX13911.1"/>
    <property type="molecule type" value="Genomic_DNA"/>
</dbReference>
<dbReference type="Gene3D" id="2.60.120.430">
    <property type="entry name" value="Galactose-binding lectin"/>
    <property type="match status" value="1"/>
</dbReference>
<gene>
    <name evidence="14" type="primary">CSON006290</name>
</gene>
<proteinExistence type="inferred from homology"/>
<evidence type="ECO:0000256" key="1">
    <source>
        <dbReference type="ARBA" id="ARBA00004115"/>
    </source>
</evidence>
<dbReference type="InterPro" id="IPR021720">
    <property type="entry name" value="Malectin_dom"/>
</dbReference>
<keyword evidence="3 11" id="KW-0812">Transmembrane</keyword>
<feature type="transmembrane region" description="Helical" evidence="11">
    <location>
        <begin position="257"/>
        <end position="276"/>
    </location>
</feature>
<dbReference type="GO" id="GO:0030246">
    <property type="term" value="F:carbohydrate binding"/>
    <property type="evidence" value="ECO:0007669"/>
    <property type="project" value="InterPro"/>
</dbReference>
<organism evidence="14">
    <name type="scientific">Culicoides sonorensis</name>
    <name type="common">Biting midge</name>
    <dbReference type="NCBI Taxonomy" id="179676"/>
    <lineage>
        <taxon>Eukaryota</taxon>
        <taxon>Metazoa</taxon>
        <taxon>Ecdysozoa</taxon>
        <taxon>Arthropoda</taxon>
        <taxon>Hexapoda</taxon>
        <taxon>Insecta</taxon>
        <taxon>Pterygota</taxon>
        <taxon>Neoptera</taxon>
        <taxon>Endopterygota</taxon>
        <taxon>Diptera</taxon>
        <taxon>Nematocera</taxon>
        <taxon>Chironomoidea</taxon>
        <taxon>Ceratopogonidae</taxon>
        <taxon>Ceratopogoninae</taxon>
        <taxon>Culicoides</taxon>
        <taxon>Monoculicoides</taxon>
    </lineage>
</organism>
<keyword evidence="8" id="KW-0325">Glycoprotein</keyword>
<evidence type="ECO:0000256" key="10">
    <source>
        <dbReference type="SAM" id="MobiDB-lite"/>
    </source>
</evidence>
<dbReference type="PANTHER" id="PTHR13460:SF0">
    <property type="entry name" value="MALECTIN"/>
    <property type="match status" value="1"/>
</dbReference>
<keyword evidence="4 12" id="KW-0732">Signal</keyword>
<reference evidence="15" key="2">
    <citation type="submission" date="2018-07" db="EMBL/GenBank/DDBJ databases">
        <authorList>
            <person name="Quirk P.G."/>
            <person name="Krulwich T.A."/>
        </authorList>
    </citation>
    <scope>NUCLEOTIDE SEQUENCE</scope>
</reference>
<dbReference type="Pfam" id="PF11721">
    <property type="entry name" value="Malectin"/>
    <property type="match status" value="1"/>
</dbReference>
<feature type="signal peptide" evidence="12">
    <location>
        <begin position="1"/>
        <end position="18"/>
    </location>
</feature>
<evidence type="ECO:0000256" key="8">
    <source>
        <dbReference type="ARBA" id="ARBA00023180"/>
    </source>
</evidence>
<evidence type="ECO:0000256" key="4">
    <source>
        <dbReference type="ARBA" id="ARBA00022729"/>
    </source>
</evidence>
<evidence type="ECO:0000256" key="12">
    <source>
        <dbReference type="SAM" id="SignalP"/>
    </source>
</evidence>
<evidence type="ECO:0000259" key="13">
    <source>
        <dbReference type="Pfam" id="PF11721"/>
    </source>
</evidence>
<comment type="similarity">
    <text evidence="2">Belongs to the malectin family.</text>
</comment>
<reference evidence="14" key="1">
    <citation type="submission" date="2018-04" db="EMBL/GenBank/DDBJ databases">
        <authorList>
            <person name="Go L.Y."/>
            <person name="Mitchell J.A."/>
        </authorList>
    </citation>
    <scope>NUCLEOTIDE SEQUENCE</scope>
    <source>
        <tissue evidence="14">Whole organism</tissue>
    </source>
</reference>
<evidence type="ECO:0000256" key="6">
    <source>
        <dbReference type="ARBA" id="ARBA00022989"/>
    </source>
</evidence>
<feature type="region of interest" description="Disordered" evidence="10">
    <location>
        <begin position="218"/>
        <end position="251"/>
    </location>
</feature>
<dbReference type="AlphaFoldDB" id="A0A336LAH7"/>
<feature type="chain" id="PRO_5033342874" evidence="12">
    <location>
        <begin position="19"/>
        <end position="278"/>
    </location>
</feature>
<evidence type="ECO:0000256" key="7">
    <source>
        <dbReference type="ARBA" id="ARBA00023136"/>
    </source>
</evidence>
<keyword evidence="6 11" id="KW-1133">Transmembrane helix</keyword>
<keyword evidence="5" id="KW-0256">Endoplasmic reticulum</keyword>
<evidence type="ECO:0000256" key="3">
    <source>
        <dbReference type="ARBA" id="ARBA00022692"/>
    </source>
</evidence>